<feature type="compositionally biased region" description="Polar residues" evidence="1">
    <location>
        <begin position="192"/>
        <end position="202"/>
    </location>
</feature>
<gene>
    <name evidence="2" type="ORF">SFRICE_009031</name>
</gene>
<protein>
    <submittedName>
        <fullName evidence="2">SFRICE_009031</fullName>
    </submittedName>
</protein>
<proteinExistence type="predicted"/>
<organism evidence="2">
    <name type="scientific">Spodoptera frugiperda</name>
    <name type="common">Fall armyworm</name>
    <dbReference type="NCBI Taxonomy" id="7108"/>
    <lineage>
        <taxon>Eukaryota</taxon>
        <taxon>Metazoa</taxon>
        <taxon>Ecdysozoa</taxon>
        <taxon>Arthropoda</taxon>
        <taxon>Hexapoda</taxon>
        <taxon>Insecta</taxon>
        <taxon>Pterygota</taxon>
        <taxon>Neoptera</taxon>
        <taxon>Endopterygota</taxon>
        <taxon>Lepidoptera</taxon>
        <taxon>Glossata</taxon>
        <taxon>Ditrysia</taxon>
        <taxon>Noctuoidea</taxon>
        <taxon>Noctuidae</taxon>
        <taxon>Amphipyrinae</taxon>
        <taxon>Spodoptera</taxon>
    </lineage>
</organism>
<feature type="region of interest" description="Disordered" evidence="1">
    <location>
        <begin position="183"/>
        <end position="202"/>
    </location>
</feature>
<reference evidence="2" key="1">
    <citation type="submission" date="2016-07" db="EMBL/GenBank/DDBJ databases">
        <authorList>
            <person name="Bretaudeau A."/>
        </authorList>
    </citation>
    <scope>NUCLEOTIDE SEQUENCE</scope>
    <source>
        <strain evidence="2">Rice</strain>
        <tissue evidence="2">Whole body</tissue>
    </source>
</reference>
<evidence type="ECO:0000256" key="1">
    <source>
        <dbReference type="SAM" id="MobiDB-lite"/>
    </source>
</evidence>
<sequence>MFFILKNACYGCMLWKRAMEAFYGSVLRMASLLSIHRIFELRIFLTQLHSLVSVEMIFSCIVAHGCVYKHTISHTHDTQTQNNLWIIQRVNNGLFCAGIEPATRFTIVSYLTTASTVQCRAVVIPGFSNLAWCMFKTTLSREGDYPHNRTRYPAFVLTTTQQARQACGRAMLRHEWAGSTGVIPRPHRKPTVITTTGKCDDS</sequence>
<evidence type="ECO:0000313" key="2">
    <source>
        <dbReference type="EMBL" id="SOQ50817.1"/>
    </source>
</evidence>
<dbReference type="EMBL" id="ODYU01007766">
    <property type="protein sequence ID" value="SOQ50817.1"/>
    <property type="molecule type" value="Genomic_DNA"/>
</dbReference>
<dbReference type="AlphaFoldDB" id="A0A2H1WCP8"/>
<accession>A0A2H1WCP8</accession>
<name>A0A2H1WCP8_SPOFR</name>